<dbReference type="Gene3D" id="1.10.10.10">
    <property type="entry name" value="Winged helix-like DNA-binding domain superfamily/Winged helix DNA-binding domain"/>
    <property type="match status" value="1"/>
</dbReference>
<feature type="domain" description="RNA polymerase sigma-70 region 2" evidence="5">
    <location>
        <begin position="27"/>
        <end position="90"/>
    </location>
</feature>
<dbReference type="InterPro" id="IPR013324">
    <property type="entry name" value="RNA_pol_sigma_r3/r4-like"/>
</dbReference>
<dbReference type="InterPro" id="IPR014327">
    <property type="entry name" value="RNA_pol_sigma70_bacteroid"/>
</dbReference>
<comment type="caution">
    <text evidence="7">The sequence shown here is derived from an EMBL/GenBank/DDBJ whole genome shotgun (WGS) entry which is preliminary data.</text>
</comment>
<gene>
    <name evidence="7" type="ORF">LQ567_07685</name>
</gene>
<evidence type="ECO:0000313" key="8">
    <source>
        <dbReference type="Proteomes" id="UP001199816"/>
    </source>
</evidence>
<dbReference type="NCBIfam" id="TIGR02937">
    <property type="entry name" value="sigma70-ECF"/>
    <property type="match status" value="1"/>
</dbReference>
<evidence type="ECO:0000259" key="6">
    <source>
        <dbReference type="Pfam" id="PF08281"/>
    </source>
</evidence>
<keyword evidence="4" id="KW-0804">Transcription</keyword>
<feature type="domain" description="RNA polymerase sigma factor 70 region 4 type 2" evidence="6">
    <location>
        <begin position="125"/>
        <end position="176"/>
    </location>
</feature>
<name>A0ABS8PNG9_9BACT</name>
<reference evidence="7 8" key="1">
    <citation type="submission" date="2021-11" db="EMBL/GenBank/DDBJ databases">
        <title>Genomic of Niabella pedocola.</title>
        <authorList>
            <person name="Wu T."/>
        </authorList>
    </citation>
    <scope>NUCLEOTIDE SEQUENCE [LARGE SCALE GENOMIC DNA]</scope>
    <source>
        <strain evidence="7 8">JCM 31011</strain>
    </source>
</reference>
<dbReference type="InterPro" id="IPR039425">
    <property type="entry name" value="RNA_pol_sigma-70-like"/>
</dbReference>
<dbReference type="NCBIfam" id="TIGR02985">
    <property type="entry name" value="Sig70_bacteroi1"/>
    <property type="match status" value="1"/>
</dbReference>
<dbReference type="EMBL" id="JAJNEC010000004">
    <property type="protein sequence ID" value="MCD2422636.1"/>
    <property type="molecule type" value="Genomic_DNA"/>
</dbReference>
<comment type="similarity">
    <text evidence="1">Belongs to the sigma-70 factor family. ECF subfamily.</text>
</comment>
<dbReference type="SUPFAM" id="SSF88659">
    <property type="entry name" value="Sigma3 and sigma4 domains of RNA polymerase sigma factors"/>
    <property type="match status" value="1"/>
</dbReference>
<dbReference type="PANTHER" id="PTHR43133">
    <property type="entry name" value="RNA POLYMERASE ECF-TYPE SIGMA FACTO"/>
    <property type="match status" value="1"/>
</dbReference>
<dbReference type="Pfam" id="PF08281">
    <property type="entry name" value="Sigma70_r4_2"/>
    <property type="match status" value="1"/>
</dbReference>
<dbReference type="RefSeq" id="WP_231003804.1">
    <property type="nucleotide sequence ID" value="NZ_JAJNEC010000004.1"/>
</dbReference>
<dbReference type="InterPro" id="IPR036388">
    <property type="entry name" value="WH-like_DNA-bd_sf"/>
</dbReference>
<sequence length="190" mass="22277">MIDYRQYSDEELTGLLKERDRAAFNAIYSRYVSQLYRYAFNILKDEEECTDALQDIFVWLWVNHDKLNITCLKAYLMAAVKYKLTRVILSSKRRTAILNQAFAKQAVAEAARLEEDIEIKELKAAIHDFVNTLPQRAREIYQLSREQYLSNKEIAARLGIAEKTVENQMTITLKKLKLHLGKMSFWSVFL</sequence>
<evidence type="ECO:0000259" key="5">
    <source>
        <dbReference type="Pfam" id="PF04542"/>
    </source>
</evidence>
<evidence type="ECO:0000256" key="3">
    <source>
        <dbReference type="ARBA" id="ARBA00023082"/>
    </source>
</evidence>
<dbReference type="PANTHER" id="PTHR43133:SF46">
    <property type="entry name" value="RNA POLYMERASE SIGMA-70 FACTOR ECF SUBFAMILY"/>
    <property type="match status" value="1"/>
</dbReference>
<keyword evidence="2" id="KW-0805">Transcription regulation</keyword>
<dbReference type="Gene3D" id="1.10.1740.10">
    <property type="match status" value="1"/>
</dbReference>
<accession>A0ABS8PNG9</accession>
<dbReference type="InterPro" id="IPR013249">
    <property type="entry name" value="RNA_pol_sigma70_r4_t2"/>
</dbReference>
<dbReference type="Pfam" id="PF04542">
    <property type="entry name" value="Sigma70_r2"/>
    <property type="match status" value="1"/>
</dbReference>
<evidence type="ECO:0000256" key="2">
    <source>
        <dbReference type="ARBA" id="ARBA00023015"/>
    </source>
</evidence>
<dbReference type="InterPro" id="IPR007627">
    <property type="entry name" value="RNA_pol_sigma70_r2"/>
</dbReference>
<proteinExistence type="inferred from homology"/>
<organism evidence="7 8">
    <name type="scientific">Niabella pedocola</name>
    <dbReference type="NCBI Taxonomy" id="1752077"/>
    <lineage>
        <taxon>Bacteria</taxon>
        <taxon>Pseudomonadati</taxon>
        <taxon>Bacteroidota</taxon>
        <taxon>Chitinophagia</taxon>
        <taxon>Chitinophagales</taxon>
        <taxon>Chitinophagaceae</taxon>
        <taxon>Niabella</taxon>
    </lineage>
</organism>
<dbReference type="InterPro" id="IPR013325">
    <property type="entry name" value="RNA_pol_sigma_r2"/>
</dbReference>
<keyword evidence="3" id="KW-0731">Sigma factor</keyword>
<evidence type="ECO:0000256" key="1">
    <source>
        <dbReference type="ARBA" id="ARBA00010641"/>
    </source>
</evidence>
<dbReference type="InterPro" id="IPR014284">
    <property type="entry name" value="RNA_pol_sigma-70_dom"/>
</dbReference>
<protein>
    <submittedName>
        <fullName evidence="7">RNA polymerase sigma-70 factor</fullName>
    </submittedName>
</protein>
<evidence type="ECO:0000256" key="4">
    <source>
        <dbReference type="ARBA" id="ARBA00023163"/>
    </source>
</evidence>
<evidence type="ECO:0000313" key="7">
    <source>
        <dbReference type="EMBL" id="MCD2422636.1"/>
    </source>
</evidence>
<keyword evidence="8" id="KW-1185">Reference proteome</keyword>
<dbReference type="SUPFAM" id="SSF88946">
    <property type="entry name" value="Sigma2 domain of RNA polymerase sigma factors"/>
    <property type="match status" value="1"/>
</dbReference>
<dbReference type="Proteomes" id="UP001199816">
    <property type="component" value="Unassembled WGS sequence"/>
</dbReference>